<keyword evidence="4" id="KW-0732">Signal</keyword>
<dbReference type="Proteomes" id="UP000005226">
    <property type="component" value="Chromosome 10"/>
</dbReference>
<evidence type="ECO:0000259" key="11">
    <source>
        <dbReference type="PROSITE" id="PS50835"/>
    </source>
</evidence>
<protein>
    <recommendedName>
        <fullName evidence="11">Ig-like domain-containing protein</fullName>
    </recommendedName>
</protein>
<dbReference type="SUPFAM" id="SSF48726">
    <property type="entry name" value="Immunoglobulin"/>
    <property type="match status" value="1"/>
</dbReference>
<evidence type="ECO:0000256" key="2">
    <source>
        <dbReference type="ARBA" id="ARBA00022475"/>
    </source>
</evidence>
<dbReference type="OMA" id="STSEYNQ"/>
<keyword evidence="8" id="KW-0675">Receptor</keyword>
<dbReference type="PANTHER" id="PTHR25466:SF14">
    <property type="entry name" value="BUTYROPHILIN SUBFAMILY 2 MEMBER A2-LIKE-RELATED"/>
    <property type="match status" value="1"/>
</dbReference>
<name>A0A3B5KUR8_TAKRU</name>
<reference evidence="12" key="2">
    <citation type="submission" date="2025-08" db="UniProtKB">
        <authorList>
            <consortium name="Ensembl"/>
        </authorList>
    </citation>
    <scope>IDENTIFICATION</scope>
</reference>
<evidence type="ECO:0000256" key="1">
    <source>
        <dbReference type="ARBA" id="ARBA00004251"/>
    </source>
</evidence>
<evidence type="ECO:0000256" key="4">
    <source>
        <dbReference type="ARBA" id="ARBA00022729"/>
    </source>
</evidence>
<dbReference type="FunFam" id="2.60.40.10:FF:000142">
    <property type="entry name" value="V-set domain-containing T-cell activation inhibitor 1"/>
    <property type="match status" value="1"/>
</dbReference>
<evidence type="ECO:0000256" key="10">
    <source>
        <dbReference type="ARBA" id="ARBA00023319"/>
    </source>
</evidence>
<dbReference type="InterPro" id="IPR007110">
    <property type="entry name" value="Ig-like_dom"/>
</dbReference>
<sequence>MSAGVEAPEAHTQHCRLCVVGQRCILPCTFLPGGDTLIRWIQMSNNKCVHLYHDNKDQLESQIPSFQSRTSLFQDQISRGNASLLLMWVKVEDQGRYTCYTSTDIDNSENYVIVFFWTNSHRRCSFFFVFAALIRNVNIKQRIYPKPELSWSTNPPSPMRDPPKPEVQLMEDGLYNISSTIVKNSTALSYSCTVSAGRNKRKTTLWNYGNYLFIYNPHPRLTFHYLINPSPSADILIEVAV</sequence>
<feature type="domain" description="Ig-like" evidence="11">
    <location>
        <begin position="21"/>
        <end position="115"/>
    </location>
</feature>
<dbReference type="InterPro" id="IPR013106">
    <property type="entry name" value="Ig_V-set"/>
</dbReference>
<keyword evidence="3" id="KW-0812">Transmembrane</keyword>
<reference evidence="12 13" key="1">
    <citation type="journal article" date="2011" name="Genome Biol. Evol.">
        <title>Integration of the genetic map and genome assembly of fugu facilitates insights into distinct features of genome evolution in teleosts and mammals.</title>
        <authorList>
            <person name="Kai W."/>
            <person name="Kikuchi K."/>
            <person name="Tohari S."/>
            <person name="Chew A.K."/>
            <person name="Tay A."/>
            <person name="Fujiwara A."/>
            <person name="Hosoya S."/>
            <person name="Suetake H."/>
            <person name="Naruse K."/>
            <person name="Brenner S."/>
            <person name="Suzuki Y."/>
            <person name="Venkatesh B."/>
        </authorList>
    </citation>
    <scope>NUCLEOTIDE SEQUENCE [LARGE SCALE GENOMIC DNA]</scope>
</reference>
<accession>A0A3B5KUR8</accession>
<evidence type="ECO:0000256" key="6">
    <source>
        <dbReference type="ARBA" id="ARBA00023136"/>
    </source>
</evidence>
<evidence type="ECO:0000256" key="8">
    <source>
        <dbReference type="ARBA" id="ARBA00023170"/>
    </source>
</evidence>
<dbReference type="AlphaFoldDB" id="A0A3B5KUR8"/>
<organism evidence="12 13">
    <name type="scientific">Takifugu rubripes</name>
    <name type="common">Japanese pufferfish</name>
    <name type="synonym">Fugu rubripes</name>
    <dbReference type="NCBI Taxonomy" id="31033"/>
    <lineage>
        <taxon>Eukaryota</taxon>
        <taxon>Metazoa</taxon>
        <taxon>Chordata</taxon>
        <taxon>Craniata</taxon>
        <taxon>Vertebrata</taxon>
        <taxon>Euteleostomi</taxon>
        <taxon>Actinopterygii</taxon>
        <taxon>Neopterygii</taxon>
        <taxon>Teleostei</taxon>
        <taxon>Neoteleostei</taxon>
        <taxon>Acanthomorphata</taxon>
        <taxon>Eupercaria</taxon>
        <taxon>Tetraodontiformes</taxon>
        <taxon>Tetradontoidea</taxon>
        <taxon>Tetraodontidae</taxon>
        <taxon>Takifugu</taxon>
    </lineage>
</organism>
<keyword evidence="7" id="KW-1015">Disulfide bond</keyword>
<dbReference type="InParanoid" id="A0A3B5KUR8"/>
<dbReference type="Gene3D" id="2.60.40.10">
    <property type="entry name" value="Immunoglobulins"/>
    <property type="match status" value="2"/>
</dbReference>
<dbReference type="InterPro" id="IPR051713">
    <property type="entry name" value="T-cell_Activation_Regulation"/>
</dbReference>
<dbReference type="Ensembl" id="ENSTRUT00000053797.2">
    <property type="protein sequence ID" value="ENSTRUP00000056977.2"/>
    <property type="gene ID" value="ENSTRUG00000025679.2"/>
</dbReference>
<dbReference type="GO" id="GO:0031295">
    <property type="term" value="P:T cell costimulation"/>
    <property type="evidence" value="ECO:0007669"/>
    <property type="project" value="TreeGrafter"/>
</dbReference>
<evidence type="ECO:0000256" key="5">
    <source>
        <dbReference type="ARBA" id="ARBA00022989"/>
    </source>
</evidence>
<dbReference type="PROSITE" id="PS50835">
    <property type="entry name" value="IG_LIKE"/>
    <property type="match status" value="1"/>
</dbReference>
<evidence type="ECO:0000256" key="7">
    <source>
        <dbReference type="ARBA" id="ARBA00023157"/>
    </source>
</evidence>
<dbReference type="GO" id="GO:0071222">
    <property type="term" value="P:cellular response to lipopolysaccharide"/>
    <property type="evidence" value="ECO:0007669"/>
    <property type="project" value="TreeGrafter"/>
</dbReference>
<dbReference type="GO" id="GO:0006955">
    <property type="term" value="P:immune response"/>
    <property type="evidence" value="ECO:0007669"/>
    <property type="project" value="TreeGrafter"/>
</dbReference>
<dbReference type="GO" id="GO:0009897">
    <property type="term" value="C:external side of plasma membrane"/>
    <property type="evidence" value="ECO:0007669"/>
    <property type="project" value="TreeGrafter"/>
</dbReference>
<evidence type="ECO:0000256" key="3">
    <source>
        <dbReference type="ARBA" id="ARBA00022692"/>
    </source>
</evidence>
<evidence type="ECO:0000256" key="9">
    <source>
        <dbReference type="ARBA" id="ARBA00023180"/>
    </source>
</evidence>
<comment type="subcellular location">
    <subcellularLocation>
        <location evidence="1">Cell membrane</location>
        <topology evidence="1">Single-pass type I membrane protein</topology>
    </subcellularLocation>
</comment>
<keyword evidence="10" id="KW-0393">Immunoglobulin domain</keyword>
<reference evidence="12" key="3">
    <citation type="submission" date="2025-09" db="UniProtKB">
        <authorList>
            <consortium name="Ensembl"/>
        </authorList>
    </citation>
    <scope>IDENTIFICATION</scope>
</reference>
<dbReference type="GO" id="GO:0007166">
    <property type="term" value="P:cell surface receptor signaling pathway"/>
    <property type="evidence" value="ECO:0007669"/>
    <property type="project" value="TreeGrafter"/>
</dbReference>
<keyword evidence="6" id="KW-0472">Membrane</keyword>
<proteinExistence type="predicted"/>
<dbReference type="GO" id="GO:0042102">
    <property type="term" value="P:positive regulation of T cell proliferation"/>
    <property type="evidence" value="ECO:0007669"/>
    <property type="project" value="TreeGrafter"/>
</dbReference>
<evidence type="ECO:0000313" key="12">
    <source>
        <dbReference type="Ensembl" id="ENSTRUP00000056977.2"/>
    </source>
</evidence>
<dbReference type="Pfam" id="PF07686">
    <property type="entry name" value="V-set"/>
    <property type="match status" value="1"/>
</dbReference>
<dbReference type="GO" id="GO:0042130">
    <property type="term" value="P:negative regulation of T cell proliferation"/>
    <property type="evidence" value="ECO:0007669"/>
    <property type="project" value="TreeGrafter"/>
</dbReference>
<dbReference type="InterPro" id="IPR036179">
    <property type="entry name" value="Ig-like_dom_sf"/>
</dbReference>
<keyword evidence="9" id="KW-0325">Glycoprotein</keyword>
<dbReference type="InterPro" id="IPR013783">
    <property type="entry name" value="Ig-like_fold"/>
</dbReference>
<keyword evidence="2" id="KW-1003">Cell membrane</keyword>
<dbReference type="PANTHER" id="PTHR25466">
    <property type="entry name" value="T-LYMPHOCYTE ACTIVATION ANTIGEN"/>
    <property type="match status" value="1"/>
</dbReference>
<evidence type="ECO:0000313" key="13">
    <source>
        <dbReference type="Proteomes" id="UP000005226"/>
    </source>
</evidence>
<dbReference type="GeneTree" id="ENSGT01050000244843"/>
<keyword evidence="5" id="KW-1133">Transmembrane helix</keyword>
<keyword evidence="13" id="KW-1185">Reference proteome</keyword>